<sequence length="142" mass="16492">MTNNEQIGDLISALARTENIVSRLIIQTTYGLIIEATPEGGVDVRLSDKVASKLADSTLETAQPGYRYYIWPDYKTSFFWYETNWIGNPGDETHVDEDDLKERYGEVWEKARSAWVDKYTRAFEAHERHIRSHEEPIFTSEE</sequence>
<dbReference type="AlphaFoldDB" id="A0AAN7CVX8"/>
<dbReference type="EMBL" id="MU857625">
    <property type="protein sequence ID" value="KAK4249330.1"/>
    <property type="molecule type" value="Genomic_DNA"/>
</dbReference>
<organism evidence="1 2">
    <name type="scientific">Corynascus novoguineensis</name>
    <dbReference type="NCBI Taxonomy" id="1126955"/>
    <lineage>
        <taxon>Eukaryota</taxon>
        <taxon>Fungi</taxon>
        <taxon>Dikarya</taxon>
        <taxon>Ascomycota</taxon>
        <taxon>Pezizomycotina</taxon>
        <taxon>Sordariomycetes</taxon>
        <taxon>Sordariomycetidae</taxon>
        <taxon>Sordariales</taxon>
        <taxon>Chaetomiaceae</taxon>
        <taxon>Corynascus</taxon>
    </lineage>
</organism>
<comment type="caution">
    <text evidence="1">The sequence shown here is derived from an EMBL/GenBank/DDBJ whole genome shotgun (WGS) entry which is preliminary data.</text>
</comment>
<proteinExistence type="predicted"/>
<name>A0AAN7CVX8_9PEZI</name>
<reference evidence="1" key="2">
    <citation type="submission" date="2023-05" db="EMBL/GenBank/DDBJ databases">
        <authorList>
            <consortium name="Lawrence Berkeley National Laboratory"/>
            <person name="Steindorff A."/>
            <person name="Hensen N."/>
            <person name="Bonometti L."/>
            <person name="Westerberg I."/>
            <person name="Brannstrom I.O."/>
            <person name="Guillou S."/>
            <person name="Cros-Aarteil S."/>
            <person name="Calhoun S."/>
            <person name="Haridas S."/>
            <person name="Kuo A."/>
            <person name="Mondo S."/>
            <person name="Pangilinan J."/>
            <person name="Riley R."/>
            <person name="Labutti K."/>
            <person name="Andreopoulos B."/>
            <person name="Lipzen A."/>
            <person name="Chen C."/>
            <person name="Yanf M."/>
            <person name="Daum C."/>
            <person name="Ng V."/>
            <person name="Clum A."/>
            <person name="Ohm R."/>
            <person name="Martin F."/>
            <person name="Silar P."/>
            <person name="Natvig D."/>
            <person name="Lalanne C."/>
            <person name="Gautier V."/>
            <person name="Ament-Velasquez S.L."/>
            <person name="Kruys A."/>
            <person name="Hutchinson M.I."/>
            <person name="Powell A.J."/>
            <person name="Barry K."/>
            <person name="Miller A.N."/>
            <person name="Grigoriev I.V."/>
            <person name="Debuchy R."/>
            <person name="Gladieux P."/>
            <person name="Thoren M.H."/>
            <person name="Johannesson H."/>
        </authorList>
    </citation>
    <scope>NUCLEOTIDE SEQUENCE</scope>
    <source>
        <strain evidence="1">CBS 359.72</strain>
    </source>
</reference>
<gene>
    <name evidence="1" type="ORF">C7999DRAFT_30217</name>
</gene>
<dbReference type="Proteomes" id="UP001303647">
    <property type="component" value="Unassembled WGS sequence"/>
</dbReference>
<protein>
    <submittedName>
        <fullName evidence="1">Uncharacterized protein</fullName>
    </submittedName>
</protein>
<evidence type="ECO:0000313" key="1">
    <source>
        <dbReference type="EMBL" id="KAK4249330.1"/>
    </source>
</evidence>
<reference evidence="1" key="1">
    <citation type="journal article" date="2023" name="Mol. Phylogenet. Evol.">
        <title>Genome-scale phylogeny and comparative genomics of the fungal order Sordariales.</title>
        <authorList>
            <person name="Hensen N."/>
            <person name="Bonometti L."/>
            <person name="Westerberg I."/>
            <person name="Brannstrom I.O."/>
            <person name="Guillou S."/>
            <person name="Cros-Aarteil S."/>
            <person name="Calhoun S."/>
            <person name="Haridas S."/>
            <person name="Kuo A."/>
            <person name="Mondo S."/>
            <person name="Pangilinan J."/>
            <person name="Riley R."/>
            <person name="LaButti K."/>
            <person name="Andreopoulos B."/>
            <person name="Lipzen A."/>
            <person name="Chen C."/>
            <person name="Yan M."/>
            <person name="Daum C."/>
            <person name="Ng V."/>
            <person name="Clum A."/>
            <person name="Steindorff A."/>
            <person name="Ohm R.A."/>
            <person name="Martin F."/>
            <person name="Silar P."/>
            <person name="Natvig D.O."/>
            <person name="Lalanne C."/>
            <person name="Gautier V."/>
            <person name="Ament-Velasquez S.L."/>
            <person name="Kruys A."/>
            <person name="Hutchinson M.I."/>
            <person name="Powell A.J."/>
            <person name="Barry K."/>
            <person name="Miller A.N."/>
            <person name="Grigoriev I.V."/>
            <person name="Debuchy R."/>
            <person name="Gladieux P."/>
            <person name="Hiltunen Thoren M."/>
            <person name="Johannesson H."/>
        </authorList>
    </citation>
    <scope>NUCLEOTIDE SEQUENCE</scope>
    <source>
        <strain evidence="1">CBS 359.72</strain>
    </source>
</reference>
<keyword evidence="2" id="KW-1185">Reference proteome</keyword>
<accession>A0AAN7CVX8</accession>
<evidence type="ECO:0000313" key="2">
    <source>
        <dbReference type="Proteomes" id="UP001303647"/>
    </source>
</evidence>